<dbReference type="Proteomes" id="UP000235703">
    <property type="component" value="Unassembled WGS sequence"/>
</dbReference>
<gene>
    <name evidence="2" type="ORF">CJ198_01360</name>
</gene>
<dbReference type="Gene3D" id="3.20.20.190">
    <property type="entry name" value="Phosphatidylinositol (PI) phosphodiesterase"/>
    <property type="match status" value="1"/>
</dbReference>
<dbReference type="EMBL" id="PNFZ01000001">
    <property type="protein sequence ID" value="PMB99214.1"/>
    <property type="molecule type" value="Genomic_DNA"/>
</dbReference>
<keyword evidence="3" id="KW-1185">Reference proteome</keyword>
<accession>A0A2N6PKL2</accession>
<comment type="caution">
    <text evidence="2">The sequence shown here is derived from an EMBL/GenBank/DDBJ whole genome shotgun (WGS) entry which is preliminary data.</text>
</comment>
<organism evidence="2 3">
    <name type="scientific">Brevibacterium luteolum</name>
    <dbReference type="NCBI Taxonomy" id="199591"/>
    <lineage>
        <taxon>Bacteria</taxon>
        <taxon>Bacillati</taxon>
        <taxon>Actinomycetota</taxon>
        <taxon>Actinomycetes</taxon>
        <taxon>Micrococcales</taxon>
        <taxon>Brevibacteriaceae</taxon>
        <taxon>Brevibacterium</taxon>
    </lineage>
</organism>
<dbReference type="PROSITE" id="PS51704">
    <property type="entry name" value="GP_PDE"/>
    <property type="match status" value="1"/>
</dbReference>
<dbReference type="PANTHER" id="PTHR43805:SF1">
    <property type="entry name" value="GP-PDE DOMAIN-CONTAINING PROTEIN"/>
    <property type="match status" value="1"/>
</dbReference>
<dbReference type="InterPro" id="IPR017946">
    <property type="entry name" value="PLC-like_Pdiesterase_TIM-brl"/>
</dbReference>
<name>A0A2N6PKL2_9MICO</name>
<dbReference type="InterPro" id="IPR030395">
    <property type="entry name" value="GP_PDE_dom"/>
</dbReference>
<feature type="domain" description="GP-PDE" evidence="1">
    <location>
        <begin position="6"/>
        <end position="238"/>
    </location>
</feature>
<evidence type="ECO:0000313" key="3">
    <source>
        <dbReference type="Proteomes" id="UP000235703"/>
    </source>
</evidence>
<dbReference type="PANTHER" id="PTHR43805">
    <property type="entry name" value="GLYCEROPHOSPHORYL DIESTER PHOSPHODIESTERASE"/>
    <property type="match status" value="1"/>
</dbReference>
<dbReference type="Pfam" id="PF03009">
    <property type="entry name" value="GDPD"/>
    <property type="match status" value="1"/>
</dbReference>
<protein>
    <submittedName>
        <fullName evidence="2">Glycerophosphodiester phosphodiesterase</fullName>
    </submittedName>
</protein>
<reference evidence="2 3" key="1">
    <citation type="submission" date="2017-09" db="EMBL/GenBank/DDBJ databases">
        <title>Bacterial strain isolated from the female urinary microbiota.</title>
        <authorList>
            <person name="Thomas-White K."/>
            <person name="Kumar N."/>
            <person name="Forster S."/>
            <person name="Putonti C."/>
            <person name="Lawley T."/>
            <person name="Wolfe A.J."/>
        </authorList>
    </citation>
    <scope>NUCLEOTIDE SEQUENCE [LARGE SCALE GENOMIC DNA]</scope>
    <source>
        <strain evidence="2 3">UMB0680</strain>
    </source>
</reference>
<dbReference type="RefSeq" id="WP_102160053.1">
    <property type="nucleotide sequence ID" value="NZ_PNFZ01000001.1"/>
</dbReference>
<evidence type="ECO:0000313" key="2">
    <source>
        <dbReference type="EMBL" id="PMB99214.1"/>
    </source>
</evidence>
<dbReference type="GO" id="GO:0008081">
    <property type="term" value="F:phosphoric diester hydrolase activity"/>
    <property type="evidence" value="ECO:0007669"/>
    <property type="project" value="InterPro"/>
</dbReference>
<sequence length="242" mass="25880">MTAARPDIIAHRGGLWPGTEENTMAAFEQAVAHGVTLLETDVHLSADGVLFAAHDDDLERIAGRPEQLAELPAAELEAIELTAGGTLPRLTDLLEAFPTAHFNIDVKADRSAAAVIRLLRGRRDTARLRLAAFSTLRLNVLRQALPGVATSLGTTEVVRLRLLGAGGWRLDPSVDAVQVPPSRYGFPVITAGFIRAAHSLGLRVDAWTINEPAEMRRLARLGVDGLVTDDPLTAQAVLAEAV</sequence>
<dbReference type="AlphaFoldDB" id="A0A2N6PKL2"/>
<dbReference type="SUPFAM" id="SSF51695">
    <property type="entry name" value="PLC-like phosphodiesterases"/>
    <property type="match status" value="1"/>
</dbReference>
<evidence type="ECO:0000259" key="1">
    <source>
        <dbReference type="PROSITE" id="PS51704"/>
    </source>
</evidence>
<dbReference type="OrthoDB" id="5241788at2"/>
<proteinExistence type="predicted"/>
<dbReference type="GO" id="GO:0006629">
    <property type="term" value="P:lipid metabolic process"/>
    <property type="evidence" value="ECO:0007669"/>
    <property type="project" value="InterPro"/>
</dbReference>